<evidence type="ECO:0000259" key="2">
    <source>
        <dbReference type="Pfam" id="PF08805"/>
    </source>
</evidence>
<evidence type="ECO:0000313" key="3">
    <source>
        <dbReference type="EMBL" id="RBP20901.1"/>
    </source>
</evidence>
<feature type="domain" description="Type 4 secretion system PilS N-terminal" evidence="2">
    <location>
        <begin position="77"/>
        <end position="173"/>
    </location>
</feature>
<dbReference type="InterPro" id="IPR045584">
    <property type="entry name" value="Pilin-like"/>
</dbReference>
<keyword evidence="1" id="KW-0812">Transmembrane</keyword>
<dbReference type="Gene3D" id="3.30.1690.10">
    <property type="entry name" value="TcpA-like pilin"/>
    <property type="match status" value="1"/>
</dbReference>
<dbReference type="GeneID" id="99732353"/>
<dbReference type="Proteomes" id="UP000252124">
    <property type="component" value="Unassembled WGS sequence"/>
</dbReference>
<sequence length="188" mass="19974">MTTYVNPSSINHHLAECEPAPEREVTVTDQHALPHAGTPLARQAGASVDNFLAWMLLAVVVAAAIFGAYYVLNKDTENNQEAQNIAQLVKGAKLLRDMNGYGNVTTAALQAAGAIPSNMIGATTGTLYHSWNGEVTVVGTATQFVITYRAVPSSNCIPLRANLSRTAQFVSMTNCPTTGNVDLVLTAR</sequence>
<accession>A0ABX9GF17</accession>
<evidence type="ECO:0000313" key="4">
    <source>
        <dbReference type="Proteomes" id="UP000252124"/>
    </source>
</evidence>
<name>A0ABX9GF17_9BURK</name>
<dbReference type="SUPFAM" id="SSF54523">
    <property type="entry name" value="Pili subunits"/>
    <property type="match status" value="1"/>
</dbReference>
<reference evidence="3 4" key="1">
    <citation type="submission" date="2018-06" db="EMBL/GenBank/DDBJ databases">
        <title>Genomic Encyclopedia of Type Strains, Phase III (KMG-III): the genomes of soil and plant-associated and newly described type strains.</title>
        <authorList>
            <person name="Whitman W."/>
        </authorList>
    </citation>
    <scope>NUCLEOTIDE SEQUENCE [LARGE SCALE GENOMIC DNA]</scope>
    <source>
        <strain evidence="3 4">CECT 7342</strain>
    </source>
</reference>
<dbReference type="RefSeq" id="WP_234818271.1">
    <property type="nucleotide sequence ID" value="NZ_CADIJU010000010.1"/>
</dbReference>
<comment type="caution">
    <text evidence="3">The sequence shown here is derived from an EMBL/GenBank/DDBJ whole genome shotgun (WGS) entry which is preliminary data.</text>
</comment>
<gene>
    <name evidence="3" type="ORF">DFP87_103145</name>
</gene>
<dbReference type="EMBL" id="QNRM01000003">
    <property type="protein sequence ID" value="RBP20901.1"/>
    <property type="molecule type" value="Genomic_DNA"/>
</dbReference>
<keyword evidence="4" id="KW-1185">Reference proteome</keyword>
<proteinExistence type="predicted"/>
<organism evidence="3 4">
    <name type="scientific">Achromobacter marplatensis</name>
    <dbReference type="NCBI Taxonomy" id="470868"/>
    <lineage>
        <taxon>Bacteria</taxon>
        <taxon>Pseudomonadati</taxon>
        <taxon>Pseudomonadota</taxon>
        <taxon>Betaproteobacteria</taxon>
        <taxon>Burkholderiales</taxon>
        <taxon>Alcaligenaceae</taxon>
        <taxon>Achromobacter</taxon>
    </lineage>
</organism>
<feature type="transmembrane region" description="Helical" evidence="1">
    <location>
        <begin position="51"/>
        <end position="72"/>
    </location>
</feature>
<keyword evidence="1" id="KW-1133">Transmembrane helix</keyword>
<keyword evidence="1" id="KW-0472">Membrane</keyword>
<protein>
    <submittedName>
        <fullName evidence="3">PilS-like protein</fullName>
    </submittedName>
</protein>
<evidence type="ECO:0000256" key="1">
    <source>
        <dbReference type="SAM" id="Phobius"/>
    </source>
</evidence>
<dbReference type="Pfam" id="PF08805">
    <property type="entry name" value="PilS"/>
    <property type="match status" value="1"/>
</dbReference>
<dbReference type="InterPro" id="IPR014911">
    <property type="entry name" value="PilS_N"/>
</dbReference>